<evidence type="ECO:0000313" key="4">
    <source>
        <dbReference type="EMBL" id="SSD60820.1"/>
    </source>
</evidence>
<dbReference type="Gene3D" id="3.40.1280.10">
    <property type="match status" value="1"/>
</dbReference>
<proteinExistence type="predicted"/>
<dbReference type="InterPro" id="IPR044748">
    <property type="entry name" value="Trm3/TARBP1_C"/>
</dbReference>
<evidence type="ECO:0000256" key="1">
    <source>
        <dbReference type="ARBA" id="ARBA00022603"/>
    </source>
</evidence>
<dbReference type="InterPro" id="IPR029026">
    <property type="entry name" value="tRNA_m1G_MTases_N"/>
</dbReference>
<dbReference type="VEuPathDB" id="FungiDB:SCODWIG_02581"/>
<dbReference type="Pfam" id="PF00588">
    <property type="entry name" value="SpoU_methylase"/>
    <property type="match status" value="1"/>
</dbReference>
<dbReference type="PANTHER" id="PTHR12029:SF11">
    <property type="entry name" value="METHYLTRANSFERASE TARBP1-RELATED"/>
    <property type="match status" value="1"/>
</dbReference>
<evidence type="ECO:0000256" key="2">
    <source>
        <dbReference type="ARBA" id="ARBA00022679"/>
    </source>
</evidence>
<protein>
    <submittedName>
        <fullName evidence="4">Related to tRNA (Guanosine(18)-2'-O)-methyltransferase</fullName>
    </submittedName>
</protein>
<gene>
    <name evidence="4" type="ORF">SCODWIG_02581</name>
</gene>
<dbReference type="PANTHER" id="PTHR12029">
    <property type="entry name" value="RNA METHYLTRANSFERASE"/>
    <property type="match status" value="1"/>
</dbReference>
<dbReference type="EMBL" id="UFAJ01000464">
    <property type="protein sequence ID" value="SSD60820.1"/>
    <property type="molecule type" value="Genomic_DNA"/>
</dbReference>
<feature type="domain" description="tRNA/rRNA methyltransferase SpoU type" evidence="3">
    <location>
        <begin position="1304"/>
        <end position="1447"/>
    </location>
</feature>
<sequence>MPTKSSALITKYLSKQAQSQLIHELLDSKDFKSLYDILSTLDVDNDLLKENTNHIFAILKETLTSCMSESNENVYDYDAKLNTPINNSINDLINLVTVFPSLINNLMNWACDILVEFITRNSSTLFKKDIYYNFIKPHIPPAPVCSFESLDINVLFHMLERLFLLDESLCVKNKLLDTLLFFLQLSEWEEISQSCSKLMRWRIKTIIGNIDSSVASSETKLDVWKIIEAIYSEHICTETGPPKWIFKAVFLFWLRYLINCSRISCNFIDFLKSDSYWNFIQLGLISSVHEFKKIALSVLKMTFQKLNECDVPLQFSNEYISYPIDDKLQITAWKKFITLYEIIAIDTALNQFEDASSDVLELFGNKNIIHPNWGLLILSSGMKSSMESVRKYTLKLMFAINDKSIFTHNLKDLQTIYIPNMLQASNFVVVSENLTNSILNEDLACPYSDILVNFIVELIQASPSPILSTLFEVLQKQTSGFDPAKIYLTYGIYSALLKSKKSISLEIQHLLFLPNLFRSNCEEKVFKTTWQVLLLKLLLHCPSVNLNNWIEIIAGSIKVHGYEYFQLVAEDFRDYAVVNYGKGDIKETDDIIHQVLTFILFDVTPKFISEAFLLELCKISINTRQFETQYNQLLMSKIRNHEQNYTNASLIFAMNNSGSTATVFTDITWNSIDLKKSIDKKTLFDKVFQYDKFEFFVELYGKISKYSYNQQINDFISFEDINNYYLVIKDCTVSNTLNSKHKDKYYSKLFELLGYYLTVNALTANELTDLIDLLKRNLRDSSGYLSNLKIVAIINYIFSSSYVSNSSKDDQTVQELFNICVEIWDFVSNGRLVLNQSALHLALIDTIYHSTVLSRAFNNVQISKSLLNIGNNFVLSAIPRRSFLPLLSFKLNEFVCNFTEYITVENGSWLLDLALNIFSTDHVEFNIFKIKPVIAKLFDKHLKVYIPGGLYEMVYGPEEVSYKVNIISLVVRLPSVYQNYMMCHVFENDINITKPKKRTDGPENLIRLEKWQLMLLLLPNVELNVLSDVVADKLIGILKNDEPSPLCRICCEWICAYEISRNKGKTRNLKTIQNLLVDHSKPVLVVSATRVCYMAIKSIKSENITNFDFNLLNEFLSYLITNSTSNKPAIRHFSSSLMLSVWPDFQDVITLGDKTLSNTVENLYLNAKKTQIHGQYRTGDANIWDIVKDLNLTSIFGGTLLKVTDHDVPYIRGKTFKKYLTSNYNEAKFMPIGKDEYGLWLGKRDSIKKSLRESKKEIILTSEQNKASPLQTKSGAWETVLNIDNNTDDMRNSDASNKIERSDLIVVASLVDKPPNLGGICRLCDVLGVGLLTVNDIRVKTHPQFKNVAVTADHWMPMEEVRIDNIVQFMKSKKAEGYTLIGLEQTDESIKLDNNYKFPPKSLILLGTEAEGIPGVLLGELDLCLEIKQFGVIRSMNIQTATAVIVYAYTIQNM</sequence>
<dbReference type="InterPro" id="IPR001537">
    <property type="entry name" value="SpoU_MeTrfase"/>
</dbReference>
<dbReference type="FunFam" id="3.40.1280.10:FF:000022">
    <property type="entry name" value="Trm3p"/>
    <property type="match status" value="1"/>
</dbReference>
<accession>A0A376B9L9</accession>
<keyword evidence="5" id="KW-1185">Reference proteome</keyword>
<dbReference type="GO" id="GO:0016423">
    <property type="term" value="F:tRNA (guanine) methyltransferase activity"/>
    <property type="evidence" value="ECO:0007669"/>
    <property type="project" value="InterPro"/>
</dbReference>
<reference evidence="5" key="1">
    <citation type="submission" date="2018-06" db="EMBL/GenBank/DDBJ databases">
        <authorList>
            <person name="Guldener U."/>
        </authorList>
    </citation>
    <scope>NUCLEOTIDE SEQUENCE [LARGE SCALE GENOMIC DNA]</scope>
    <source>
        <strain evidence="5">UTAD17</strain>
    </source>
</reference>
<dbReference type="Proteomes" id="UP000262825">
    <property type="component" value="Unassembled WGS sequence"/>
</dbReference>
<dbReference type="GO" id="GO:0030488">
    <property type="term" value="P:tRNA methylation"/>
    <property type="evidence" value="ECO:0007669"/>
    <property type="project" value="InterPro"/>
</dbReference>
<evidence type="ECO:0000313" key="5">
    <source>
        <dbReference type="Proteomes" id="UP000262825"/>
    </source>
</evidence>
<name>A0A376B9L9_9ASCO</name>
<evidence type="ECO:0000259" key="3">
    <source>
        <dbReference type="Pfam" id="PF00588"/>
    </source>
</evidence>
<dbReference type="GO" id="GO:0003723">
    <property type="term" value="F:RNA binding"/>
    <property type="evidence" value="ECO:0007669"/>
    <property type="project" value="InterPro"/>
</dbReference>
<organism evidence="4 5">
    <name type="scientific">Saccharomycodes ludwigii</name>
    <dbReference type="NCBI Taxonomy" id="36035"/>
    <lineage>
        <taxon>Eukaryota</taxon>
        <taxon>Fungi</taxon>
        <taxon>Dikarya</taxon>
        <taxon>Ascomycota</taxon>
        <taxon>Saccharomycotina</taxon>
        <taxon>Saccharomycetes</taxon>
        <taxon>Saccharomycodales</taxon>
        <taxon>Saccharomycodaceae</taxon>
        <taxon>Saccharomycodes</taxon>
    </lineage>
</organism>
<dbReference type="InterPro" id="IPR029028">
    <property type="entry name" value="Alpha/beta_knot_MTases"/>
</dbReference>
<keyword evidence="1 4" id="KW-0489">Methyltransferase</keyword>
<dbReference type="SUPFAM" id="SSF75217">
    <property type="entry name" value="alpha/beta knot"/>
    <property type="match status" value="1"/>
</dbReference>
<keyword evidence="2 4" id="KW-0808">Transferase</keyword>
<dbReference type="InterPro" id="IPR045330">
    <property type="entry name" value="TRM3/TARBP1"/>
</dbReference>
<dbReference type="CDD" id="cd18091">
    <property type="entry name" value="SpoU-like_TRM3-like"/>
    <property type="match status" value="1"/>
</dbReference>